<dbReference type="Proteomes" id="UP000580250">
    <property type="component" value="Unassembled WGS sequence"/>
</dbReference>
<comment type="caution">
    <text evidence="1">The sequence shown here is derived from an EMBL/GenBank/DDBJ whole genome shotgun (WGS) entry which is preliminary data.</text>
</comment>
<accession>A0A6V7VNG6</accession>
<proteinExistence type="predicted"/>
<name>A0A6V7VNG6_MELEN</name>
<gene>
    <name evidence="1" type="ORF">MENT_LOCUS28087</name>
</gene>
<sequence length="94" mass="10653">MSNHKTVLYDVPSWTGLNKIHAITMDSSKSDFLIRTSEFNYTWTENTTIATLVLAQYFNQFGGALWASILYGLAYEQAVITVKPDMKVITLELD</sequence>
<evidence type="ECO:0000313" key="1">
    <source>
        <dbReference type="EMBL" id="CAD2176292.1"/>
    </source>
</evidence>
<dbReference type="EMBL" id="CAJEWN010000272">
    <property type="protein sequence ID" value="CAD2176292.1"/>
    <property type="molecule type" value="Genomic_DNA"/>
</dbReference>
<dbReference type="AlphaFoldDB" id="A0A6V7VNG6"/>
<reference evidence="1 2" key="1">
    <citation type="submission" date="2020-08" db="EMBL/GenBank/DDBJ databases">
        <authorList>
            <person name="Koutsovoulos G."/>
            <person name="Danchin GJ E."/>
        </authorList>
    </citation>
    <scope>NUCLEOTIDE SEQUENCE [LARGE SCALE GENOMIC DNA]</scope>
</reference>
<organism evidence="1 2">
    <name type="scientific">Meloidogyne enterolobii</name>
    <name type="common">Root-knot nematode worm</name>
    <name type="synonym">Meloidogyne mayaguensis</name>
    <dbReference type="NCBI Taxonomy" id="390850"/>
    <lineage>
        <taxon>Eukaryota</taxon>
        <taxon>Metazoa</taxon>
        <taxon>Ecdysozoa</taxon>
        <taxon>Nematoda</taxon>
        <taxon>Chromadorea</taxon>
        <taxon>Rhabditida</taxon>
        <taxon>Tylenchina</taxon>
        <taxon>Tylenchomorpha</taxon>
        <taxon>Tylenchoidea</taxon>
        <taxon>Meloidogynidae</taxon>
        <taxon>Meloidogyninae</taxon>
        <taxon>Meloidogyne</taxon>
    </lineage>
</organism>
<protein>
    <submittedName>
        <fullName evidence="1">Uncharacterized protein</fullName>
    </submittedName>
</protein>
<evidence type="ECO:0000313" key="2">
    <source>
        <dbReference type="Proteomes" id="UP000580250"/>
    </source>
</evidence>